<reference evidence="11 12" key="1">
    <citation type="journal article" date="2015" name="Genome Announc.">
        <title>Expanding the biotechnology potential of lactobacilli through comparative genomics of 213 strains and associated genera.</title>
        <authorList>
            <person name="Sun Z."/>
            <person name="Harris H.M."/>
            <person name="McCann A."/>
            <person name="Guo C."/>
            <person name="Argimon S."/>
            <person name="Zhang W."/>
            <person name="Yang X."/>
            <person name="Jeffery I.B."/>
            <person name="Cooney J.C."/>
            <person name="Kagawa T.F."/>
            <person name="Liu W."/>
            <person name="Song Y."/>
            <person name="Salvetti E."/>
            <person name="Wrobel A."/>
            <person name="Rasinkangas P."/>
            <person name="Parkhill J."/>
            <person name="Rea M.C."/>
            <person name="O'Sullivan O."/>
            <person name="Ritari J."/>
            <person name="Douillard F.P."/>
            <person name="Paul Ross R."/>
            <person name="Yang R."/>
            <person name="Briner A.E."/>
            <person name="Felis G.E."/>
            <person name="de Vos W.M."/>
            <person name="Barrangou R."/>
            <person name="Klaenhammer T.R."/>
            <person name="Caufield P.W."/>
            <person name="Cui Y."/>
            <person name="Zhang H."/>
            <person name="O'Toole P.W."/>
        </authorList>
    </citation>
    <scope>NUCLEOTIDE SEQUENCE [LARGE SCALE GENOMIC DNA]</scope>
    <source>
        <strain evidence="11 12">DSM 15945</strain>
    </source>
</reference>
<evidence type="ECO:0000256" key="10">
    <source>
        <dbReference type="SAM" id="Phobius"/>
    </source>
</evidence>
<feature type="transmembrane region" description="Helical" evidence="10">
    <location>
        <begin position="223"/>
        <end position="247"/>
    </location>
</feature>
<accession>A0A0R1U3P3</accession>
<dbReference type="InterPro" id="IPR004299">
    <property type="entry name" value="MBOAT_fam"/>
</dbReference>
<comment type="pathway">
    <text evidence="9">Cell wall biogenesis; lipoteichoic acid biosynthesis.</text>
</comment>
<keyword evidence="8 9" id="KW-0012">Acyltransferase</keyword>
<feature type="transmembrane region" description="Helical" evidence="10">
    <location>
        <begin position="340"/>
        <end position="358"/>
    </location>
</feature>
<dbReference type="PIRSF" id="PIRSF016636">
    <property type="entry name" value="AlgI_DltB"/>
    <property type="match status" value="1"/>
</dbReference>
<evidence type="ECO:0000256" key="4">
    <source>
        <dbReference type="ARBA" id="ARBA00022679"/>
    </source>
</evidence>
<dbReference type="GO" id="GO:0016746">
    <property type="term" value="F:acyltransferase activity"/>
    <property type="evidence" value="ECO:0007669"/>
    <property type="project" value="UniProtKB-KW"/>
</dbReference>
<proteinExistence type="inferred from homology"/>
<comment type="similarity">
    <text evidence="2 9">Belongs to the membrane-bound acyltransferase family.</text>
</comment>
<feature type="transmembrane region" description="Helical" evidence="10">
    <location>
        <begin position="12"/>
        <end position="30"/>
    </location>
</feature>
<dbReference type="NCBIfam" id="TIGR04091">
    <property type="entry name" value="LTA_dltB"/>
    <property type="match status" value="1"/>
</dbReference>
<dbReference type="Pfam" id="PF03062">
    <property type="entry name" value="MBOAT"/>
    <property type="match status" value="1"/>
</dbReference>
<feature type="transmembrane region" description="Helical" evidence="10">
    <location>
        <begin position="192"/>
        <end position="211"/>
    </location>
</feature>
<dbReference type="UniPathway" id="UPA00556"/>
<dbReference type="InterPro" id="IPR024024">
    <property type="entry name" value="DltB"/>
</dbReference>
<keyword evidence="4 9" id="KW-0808">Transferase</keyword>
<evidence type="ECO:0000313" key="11">
    <source>
        <dbReference type="EMBL" id="KRL87614.1"/>
    </source>
</evidence>
<gene>
    <name evidence="11" type="ORF">FC50_GL002194</name>
</gene>
<evidence type="ECO:0000256" key="5">
    <source>
        <dbReference type="ARBA" id="ARBA00022692"/>
    </source>
</evidence>
<dbReference type="RefSeq" id="WP_054649726.1">
    <property type="nucleotide sequence ID" value="NZ_AZFJ01000017.1"/>
</dbReference>
<keyword evidence="6 10" id="KW-1133">Transmembrane helix</keyword>
<evidence type="ECO:0000256" key="2">
    <source>
        <dbReference type="ARBA" id="ARBA00010323"/>
    </source>
</evidence>
<keyword evidence="7 9" id="KW-0472">Membrane</keyword>
<dbReference type="EC" id="2.3.1.-" evidence="9"/>
<keyword evidence="12" id="KW-1185">Reference proteome</keyword>
<dbReference type="InterPro" id="IPR024194">
    <property type="entry name" value="Ac/AlaTfrase_AlgI/DltB"/>
</dbReference>
<name>A0A0R1U3P3_9LACO</name>
<dbReference type="GO" id="GO:0005886">
    <property type="term" value="C:plasma membrane"/>
    <property type="evidence" value="ECO:0007669"/>
    <property type="project" value="UniProtKB-SubCell"/>
</dbReference>
<sequence>MINVQPYANPMYFVWLVLALIPLMVGLFYGRRLQIYEAILSAAVLVLIFGGNKWHQGVALIVYMIWQVVLVQVYARYRRQHNATWVFIVTVIVSIIPLVLVKLTPAITGGHNSWWGFLGVSYLSFKAVQVIMELRDATIKTMPIWDFVRFLLFFPTVSSGPIDRFRRFQKDYTEAPSQSDYLYMVGKGVHSIFLGLLYKFVLGYLFGSVMLPSVAQAALAQRGAFFGLGLSWPLVGYMYVYSMYLFFDFAGYSLFAVGVSNLMGIDTPVNFNQPFRALNIKDFWNRWHMTLSFWFRDFVFMRTTFFIMKHKLVKNRVHVSQVAYLVNFLIMGFWHGVTWYYIVYGLFHAGAIIINDIWLRYKKRHRKQLPHNRWTQALAIVVTFNVVCFSFLIFSGFLNTLWFTHGMR</sequence>
<feature type="transmembrane region" description="Helical" evidence="10">
    <location>
        <begin position="82"/>
        <end position="101"/>
    </location>
</feature>
<evidence type="ECO:0000256" key="1">
    <source>
        <dbReference type="ARBA" id="ARBA00004651"/>
    </source>
</evidence>
<dbReference type="OrthoDB" id="9805788at2"/>
<dbReference type="PATRIC" id="fig|1423783.4.peg.2247"/>
<comment type="subcellular location">
    <subcellularLocation>
        <location evidence="1">Cell membrane</location>
        <topology evidence="1">Multi-pass membrane protein</topology>
    </subcellularLocation>
</comment>
<evidence type="ECO:0000313" key="12">
    <source>
        <dbReference type="Proteomes" id="UP000051922"/>
    </source>
</evidence>
<organism evidence="11 12">
    <name type="scientific">Lacticaseibacillus pantheris DSM 15945 = JCM 12539 = NBRC 106106</name>
    <dbReference type="NCBI Taxonomy" id="1423783"/>
    <lineage>
        <taxon>Bacteria</taxon>
        <taxon>Bacillati</taxon>
        <taxon>Bacillota</taxon>
        <taxon>Bacilli</taxon>
        <taxon>Lactobacillales</taxon>
        <taxon>Lactobacillaceae</taxon>
        <taxon>Lacticaseibacillus</taxon>
    </lineage>
</organism>
<dbReference type="PANTHER" id="PTHR13285">
    <property type="entry name" value="ACYLTRANSFERASE"/>
    <property type="match status" value="1"/>
</dbReference>
<dbReference type="GO" id="GO:0070395">
    <property type="term" value="P:lipoteichoic acid biosynthetic process"/>
    <property type="evidence" value="ECO:0007669"/>
    <property type="project" value="UniProtKB-UniRule"/>
</dbReference>
<protein>
    <recommendedName>
        <fullName evidence="9">Teichoic acid D-alanyltransferase</fullName>
        <ecNumber evidence="9">2.3.1.-</ecNumber>
    </recommendedName>
</protein>
<evidence type="ECO:0000256" key="6">
    <source>
        <dbReference type="ARBA" id="ARBA00022989"/>
    </source>
</evidence>
<dbReference type="PIRSF" id="PIRSF500216">
    <property type="entry name" value="DltB"/>
    <property type="match status" value="1"/>
</dbReference>
<evidence type="ECO:0000256" key="8">
    <source>
        <dbReference type="ARBA" id="ARBA00023315"/>
    </source>
</evidence>
<feature type="transmembrane region" description="Helical" evidence="10">
    <location>
        <begin position="378"/>
        <end position="398"/>
    </location>
</feature>
<keyword evidence="5 10" id="KW-0812">Transmembrane</keyword>
<comment type="function">
    <text evidence="9">O-acyltransferase that catalyzes D-alanylation of both teichoic acid and lipoteichoic acid (LTA). D-alanylation of LTA plays an important role in modulating the properties of the cell wall in Gram-positive bacteria, influencing the net charge of the cell wall. Catalyzes D-alanylation from DltC carrier protein.</text>
</comment>
<dbReference type="EMBL" id="AZFJ01000017">
    <property type="protein sequence ID" value="KRL87614.1"/>
    <property type="molecule type" value="Genomic_DNA"/>
</dbReference>
<dbReference type="STRING" id="1423783.FC50_GL002194"/>
<dbReference type="InterPro" id="IPR051085">
    <property type="entry name" value="MB_O-acyltransferase"/>
</dbReference>
<evidence type="ECO:0000256" key="3">
    <source>
        <dbReference type="ARBA" id="ARBA00022475"/>
    </source>
</evidence>
<comment type="caution">
    <text evidence="11">The sequence shown here is derived from an EMBL/GenBank/DDBJ whole genome shotgun (WGS) entry which is preliminary data.</text>
</comment>
<dbReference type="PANTHER" id="PTHR13285:SF23">
    <property type="entry name" value="TEICHOIC ACID D-ALANYLTRANSFERASE"/>
    <property type="match status" value="1"/>
</dbReference>
<evidence type="ECO:0000256" key="7">
    <source>
        <dbReference type="ARBA" id="ARBA00023136"/>
    </source>
</evidence>
<feature type="transmembrane region" description="Helical" evidence="10">
    <location>
        <begin position="57"/>
        <end position="75"/>
    </location>
</feature>
<keyword evidence="3 9" id="KW-1003">Cell membrane</keyword>
<dbReference type="AlphaFoldDB" id="A0A0R1U3P3"/>
<evidence type="ECO:0000256" key="9">
    <source>
        <dbReference type="PIRNR" id="PIRNR016636"/>
    </source>
</evidence>
<dbReference type="Proteomes" id="UP000051922">
    <property type="component" value="Unassembled WGS sequence"/>
</dbReference>